<proteinExistence type="predicted"/>
<evidence type="ECO:0000313" key="3">
    <source>
        <dbReference type="Proteomes" id="UP000694892"/>
    </source>
</evidence>
<organism evidence="2 3">
    <name type="scientific">Xenopus laevis</name>
    <name type="common">African clawed frog</name>
    <dbReference type="NCBI Taxonomy" id="8355"/>
    <lineage>
        <taxon>Eukaryota</taxon>
        <taxon>Metazoa</taxon>
        <taxon>Chordata</taxon>
        <taxon>Craniata</taxon>
        <taxon>Vertebrata</taxon>
        <taxon>Euteleostomi</taxon>
        <taxon>Amphibia</taxon>
        <taxon>Batrachia</taxon>
        <taxon>Anura</taxon>
        <taxon>Pipoidea</taxon>
        <taxon>Pipidae</taxon>
        <taxon>Xenopodinae</taxon>
        <taxon>Xenopus</taxon>
        <taxon>Xenopus</taxon>
    </lineage>
</organism>
<evidence type="ECO:0000256" key="1">
    <source>
        <dbReference type="SAM" id="MobiDB-lite"/>
    </source>
</evidence>
<gene>
    <name evidence="2" type="ORF">XELAEV_18031445mg</name>
</gene>
<accession>A0A974CN28</accession>
<dbReference type="Proteomes" id="UP000694892">
    <property type="component" value="Chromosome 6L"/>
</dbReference>
<name>A0A974CN28_XENLA</name>
<sequence>MPTILPKEMEGHFPSVIPGLITSDAVYAWAIKEDINPRRAVVIDGVHPLAPVYLAAWPLSMFPRCIGYRFIARAPSEIQDTVRLLWQVENELPNDGEGPSMIFPHGLPDGCPCVYASLPAQSPKKEKTKVEPCQAVVVDGIPERCPPDSVHHALMDNPLFDGLEYVTQGPSMEKGKVRFLYWVPDEPYKETWPSRVYPIGAPAEGCPCVYQDYFTPQNLSVVRAAALCNPPSEDEESVGVTGSVDRVDYPEESEVPTDELLSEPEGPVESRENTGLIESINRGDCSTEEALATELPCEPESPVALLLEESPPITVIPLALVDKGDASDVVALPQEESGPSAIVSPCLEVDSTIALLTTELCALNMENSPAIEVACVNMMPECAPAESDPPGRVSEEFVAVEFCTASCSPSLPCSVRVKLGSARKRQRRRASPNRGADAKKQMAEPVAEPEVPALEEKPVQCAPALVEHERQYVYQGTFSPIARGMVPVCGLCDLEAPNALEDPGGACLQCGSQLWMGPFYRADQLPLVGTTKDEVSGNSILIYEEIEEAPGVSTAAAPAPESHVPIPHSEACCNVECAFPSEVASIEVEALETVDAVSEVTPSGWTVDAGEAPVPEEPESGGEVMASPTPMLAVTTVPIAPGGDADGEIVSEPTADFRLEAVAVVPEVETLQPEVNAAVDVVNVPEEKSPEDDREDTSVIGPKESLSTSEMRLRNSGPWVDVTLTTYTALNTPTCAPVLTQAIDWRKFSFGRIGSVLPVTPTFRDPPLSENRVEKELTSLQDEDDDWKSVSGNAAQIRCKCQRSVVSEPVQSCNPKVMVHVTPMGKDIFDRWVANIPKPKVDPTMATALGWEEYDEESPELDDQPAPKEKWGYFMPYAPLWVYERVAASYEDWLIDEILRKEKMHHSCLTNPNEGWRKQDWEYLRSIEREW</sequence>
<feature type="compositionally biased region" description="Acidic residues" evidence="1">
    <location>
        <begin position="250"/>
        <end position="262"/>
    </location>
</feature>
<reference evidence="3" key="1">
    <citation type="journal article" date="2016" name="Nature">
        <title>Genome evolution in the allotetraploid frog Xenopus laevis.</title>
        <authorList>
            <person name="Session A.M."/>
            <person name="Uno Y."/>
            <person name="Kwon T."/>
            <person name="Chapman J.A."/>
            <person name="Toyoda A."/>
            <person name="Takahashi S."/>
            <person name="Fukui A."/>
            <person name="Hikosaka A."/>
            <person name="Suzuki A."/>
            <person name="Kondo M."/>
            <person name="van Heeringen S.J."/>
            <person name="Quigley I."/>
            <person name="Heinz S."/>
            <person name="Ogino H."/>
            <person name="Ochi H."/>
            <person name="Hellsten U."/>
            <person name="Lyons J.B."/>
            <person name="Simakov O."/>
            <person name="Putnam N."/>
            <person name="Stites J."/>
            <person name="Kuroki Y."/>
            <person name="Tanaka T."/>
            <person name="Michiue T."/>
            <person name="Watanabe M."/>
            <person name="Bogdanovic O."/>
            <person name="Lister R."/>
            <person name="Georgiou G."/>
            <person name="Paranjpe S.S."/>
            <person name="van Kruijsbergen I."/>
            <person name="Shu S."/>
            <person name="Carlson J."/>
            <person name="Kinoshita T."/>
            <person name="Ohta Y."/>
            <person name="Mawaribuchi S."/>
            <person name="Jenkins J."/>
            <person name="Grimwood J."/>
            <person name="Schmutz J."/>
            <person name="Mitros T."/>
            <person name="Mozaffari S.V."/>
            <person name="Suzuki Y."/>
            <person name="Haramoto Y."/>
            <person name="Yamamoto T.S."/>
            <person name="Takagi C."/>
            <person name="Heald R."/>
            <person name="Miller K."/>
            <person name="Haudenschild C."/>
            <person name="Kitzman J."/>
            <person name="Nakayama T."/>
            <person name="Izutsu Y."/>
            <person name="Robert J."/>
            <person name="Fortriede J."/>
            <person name="Burns K."/>
            <person name="Lotay V."/>
            <person name="Karimi K."/>
            <person name="Yasuoka Y."/>
            <person name="Dichmann D.S."/>
            <person name="Flajnik M.F."/>
            <person name="Houston D.W."/>
            <person name="Shendure J."/>
            <person name="DuPasquier L."/>
            <person name="Vize P.D."/>
            <person name="Zorn A.M."/>
            <person name="Ito M."/>
            <person name="Marcotte E.M."/>
            <person name="Wallingford J.B."/>
            <person name="Ito Y."/>
            <person name="Asashima M."/>
            <person name="Ueno N."/>
            <person name="Matsuda Y."/>
            <person name="Veenstra G.J."/>
            <person name="Fujiyama A."/>
            <person name="Harland R.M."/>
            <person name="Taira M."/>
            <person name="Rokhsar D.S."/>
        </authorList>
    </citation>
    <scope>NUCLEOTIDE SEQUENCE [LARGE SCALE GENOMIC DNA]</scope>
    <source>
        <strain evidence="3">J</strain>
    </source>
</reference>
<feature type="region of interest" description="Disordered" evidence="1">
    <location>
        <begin position="686"/>
        <end position="712"/>
    </location>
</feature>
<feature type="region of interest" description="Disordered" evidence="1">
    <location>
        <begin position="604"/>
        <end position="624"/>
    </location>
</feature>
<dbReference type="EMBL" id="CM004476">
    <property type="protein sequence ID" value="OCT76252.1"/>
    <property type="molecule type" value="Genomic_DNA"/>
</dbReference>
<feature type="region of interest" description="Disordered" evidence="1">
    <location>
        <begin position="250"/>
        <end position="272"/>
    </location>
</feature>
<feature type="region of interest" description="Disordered" evidence="1">
    <location>
        <begin position="424"/>
        <end position="451"/>
    </location>
</feature>
<evidence type="ECO:0000313" key="2">
    <source>
        <dbReference type="EMBL" id="OCT76252.1"/>
    </source>
</evidence>
<protein>
    <submittedName>
        <fullName evidence="2">Uncharacterized protein</fullName>
    </submittedName>
</protein>
<dbReference type="AlphaFoldDB" id="A0A974CN28"/>